<evidence type="ECO:0000313" key="3">
    <source>
        <dbReference type="EMBL" id="MEI5906884.1"/>
    </source>
</evidence>
<keyword evidence="4" id="KW-1185">Reference proteome</keyword>
<name>A0ABU8HCI5_9BACI</name>
<dbReference type="RefSeq" id="WP_336586326.1">
    <property type="nucleotide sequence ID" value="NZ_JBBAXC010000005.1"/>
</dbReference>
<reference evidence="3 4" key="1">
    <citation type="journal article" date="2018" name="J. Microbiol.">
        <title>Bacillus spongiae sp. nov., isolated from sponge of Jeju Island.</title>
        <authorList>
            <person name="Lee G.E."/>
            <person name="Im W.T."/>
            <person name="Park J.S."/>
        </authorList>
    </citation>
    <scope>NUCLEOTIDE SEQUENCE [LARGE SCALE GENOMIC DNA]</scope>
    <source>
        <strain evidence="3 4">135PIL107-10</strain>
    </source>
</reference>
<proteinExistence type="predicted"/>
<dbReference type="InterPro" id="IPR025072">
    <property type="entry name" value="Fur_reg_FbpA"/>
</dbReference>
<keyword evidence="2" id="KW-0732">Signal</keyword>
<sequence>MKTISALTLAGAIALSTLGTNSVIASSEERSNSYTTTYTKTTDDQDSGLSEQQIDSEQLIESEEIVYEKAIEIVEKADEYAEVIKDRWISVLLDNGVYKSPDDRQLYELSQVELFQLLEPIIS</sequence>
<evidence type="ECO:0000256" key="1">
    <source>
        <dbReference type="SAM" id="MobiDB-lite"/>
    </source>
</evidence>
<comment type="caution">
    <text evidence="3">The sequence shown here is derived from an EMBL/GenBank/DDBJ whole genome shotgun (WGS) entry which is preliminary data.</text>
</comment>
<dbReference type="Proteomes" id="UP001312865">
    <property type="component" value="Unassembled WGS sequence"/>
</dbReference>
<evidence type="ECO:0000256" key="2">
    <source>
        <dbReference type="SAM" id="SignalP"/>
    </source>
</evidence>
<evidence type="ECO:0000313" key="4">
    <source>
        <dbReference type="Proteomes" id="UP001312865"/>
    </source>
</evidence>
<dbReference type="EMBL" id="JBBAXC010000005">
    <property type="protein sequence ID" value="MEI5906884.1"/>
    <property type="molecule type" value="Genomic_DNA"/>
</dbReference>
<accession>A0ABU8HCI5</accession>
<organism evidence="3 4">
    <name type="scientific">Bacillus spongiae</name>
    <dbReference type="NCBI Taxonomy" id="2683610"/>
    <lineage>
        <taxon>Bacteria</taxon>
        <taxon>Bacillati</taxon>
        <taxon>Bacillota</taxon>
        <taxon>Bacilli</taxon>
        <taxon>Bacillales</taxon>
        <taxon>Bacillaceae</taxon>
        <taxon>Bacillus</taxon>
    </lineage>
</organism>
<feature type="chain" id="PRO_5047181530" evidence="2">
    <location>
        <begin position="26"/>
        <end position="123"/>
    </location>
</feature>
<dbReference type="Pfam" id="PF13076">
    <property type="entry name" value="Fur_reg_FbpA"/>
    <property type="match status" value="1"/>
</dbReference>
<protein>
    <submittedName>
        <fullName evidence="3">Fur-regulated basic protein FbpA</fullName>
    </submittedName>
</protein>
<feature type="region of interest" description="Disordered" evidence="1">
    <location>
        <begin position="29"/>
        <end position="54"/>
    </location>
</feature>
<feature type="signal peptide" evidence="2">
    <location>
        <begin position="1"/>
        <end position="25"/>
    </location>
</feature>
<gene>
    <name evidence="3" type="primary">fbpA</name>
    <name evidence="3" type="ORF">WAK64_07405</name>
</gene>